<reference evidence="1" key="1">
    <citation type="submission" date="2021-02" db="EMBL/GenBank/DDBJ databases">
        <authorList>
            <consortium name="DOE Joint Genome Institute"/>
            <person name="Ahrendt S."/>
            <person name="Looney B.P."/>
            <person name="Miyauchi S."/>
            <person name="Morin E."/>
            <person name="Drula E."/>
            <person name="Courty P.E."/>
            <person name="Chicoki N."/>
            <person name="Fauchery L."/>
            <person name="Kohler A."/>
            <person name="Kuo A."/>
            <person name="Labutti K."/>
            <person name="Pangilinan J."/>
            <person name="Lipzen A."/>
            <person name="Riley R."/>
            <person name="Andreopoulos W."/>
            <person name="He G."/>
            <person name="Johnson J."/>
            <person name="Barry K.W."/>
            <person name="Grigoriev I.V."/>
            <person name="Nagy L."/>
            <person name="Hibbett D."/>
            <person name="Henrissat B."/>
            <person name="Matheny P.B."/>
            <person name="Labbe J."/>
            <person name="Martin F."/>
        </authorList>
    </citation>
    <scope>NUCLEOTIDE SEQUENCE</scope>
    <source>
        <strain evidence="1">EC-137</strain>
    </source>
</reference>
<protein>
    <submittedName>
        <fullName evidence="1">Uncharacterized protein</fullName>
    </submittedName>
</protein>
<evidence type="ECO:0000313" key="2">
    <source>
        <dbReference type="Proteomes" id="UP000814128"/>
    </source>
</evidence>
<gene>
    <name evidence="1" type="ORF">K488DRAFT_78297</name>
</gene>
<dbReference type="EMBL" id="MU273537">
    <property type="protein sequence ID" value="KAI0032727.1"/>
    <property type="molecule type" value="Genomic_DNA"/>
</dbReference>
<organism evidence="1 2">
    <name type="scientific">Vararia minispora EC-137</name>
    <dbReference type="NCBI Taxonomy" id="1314806"/>
    <lineage>
        <taxon>Eukaryota</taxon>
        <taxon>Fungi</taxon>
        <taxon>Dikarya</taxon>
        <taxon>Basidiomycota</taxon>
        <taxon>Agaricomycotina</taxon>
        <taxon>Agaricomycetes</taxon>
        <taxon>Russulales</taxon>
        <taxon>Lachnocladiaceae</taxon>
        <taxon>Vararia</taxon>
    </lineage>
</organism>
<comment type="caution">
    <text evidence="1">The sequence shown here is derived from an EMBL/GenBank/DDBJ whole genome shotgun (WGS) entry which is preliminary data.</text>
</comment>
<sequence>MSDPRFARLKTDPRFRKPKKQQSKVIVDDRFKSVFDGEKKARCTPRVDKYGRRLADDHDKDNLRRFYRLENEDPEEPEPGPDYARGEVLLESSDEGDDQAGTPEDDDSDLADVVTLGGDPNRRAISDNEDAEVDLDESNFADLDAQAAAYSKAATKEDEDIDDAAVRTRRLAVVNLDWDHVRAVHLYKIFESVVSSGGPSSSKSVSAPTIRGKVLSVRIYPSRFGKERMEREERAGPPAELFTRKRRAEDEEINEKSIYETGDADEYDQDALRKYQLERLRYYYAVVECDTPQVASHLYSELQGTELERSANVFDMSFIPDEMEFDDDFRDEAQAVDMNAPYKGLDFTTDALRHSRVKLTWDQEDPERSHVTRRDLTKKEIEDGDFHAYIAPSSGSELESVSKPSGQNMSRDKLRALLLGDGGEDLPEGWGNSKSTRANLDDDVDMEVTFMPALSGRTDEEETTLGKYQRKVREKKKKRKEEWKAAKEAGEEKQMLGRANAVQDDFFGESGEESETDAAPTKKGKRTGKGDAEREGRRLSTKEELSLLAAADGLDGEAKHFDMKAIIKAEKGKKGKKSKRAKREHDEDGSNELQGGFSIDVMDERFQAVHEDYHFAIDPSNPHFKRTKSMAALLEERSKRQQQKHAEKPDFVRAHKTEKNTGPNLHSLVESVKRKSSSLEGNAGKRQRT</sequence>
<proteinExistence type="predicted"/>
<evidence type="ECO:0000313" key="1">
    <source>
        <dbReference type="EMBL" id="KAI0032727.1"/>
    </source>
</evidence>
<dbReference type="Proteomes" id="UP000814128">
    <property type="component" value="Unassembled WGS sequence"/>
</dbReference>
<reference evidence="1" key="2">
    <citation type="journal article" date="2022" name="New Phytol.">
        <title>Evolutionary transition to the ectomycorrhizal habit in the genomes of a hyperdiverse lineage of mushroom-forming fungi.</title>
        <authorList>
            <person name="Looney B."/>
            <person name="Miyauchi S."/>
            <person name="Morin E."/>
            <person name="Drula E."/>
            <person name="Courty P.E."/>
            <person name="Kohler A."/>
            <person name="Kuo A."/>
            <person name="LaButti K."/>
            <person name="Pangilinan J."/>
            <person name="Lipzen A."/>
            <person name="Riley R."/>
            <person name="Andreopoulos W."/>
            <person name="He G."/>
            <person name="Johnson J."/>
            <person name="Nolan M."/>
            <person name="Tritt A."/>
            <person name="Barry K.W."/>
            <person name="Grigoriev I.V."/>
            <person name="Nagy L.G."/>
            <person name="Hibbett D."/>
            <person name="Henrissat B."/>
            <person name="Matheny P.B."/>
            <person name="Labbe J."/>
            <person name="Martin F.M."/>
        </authorList>
    </citation>
    <scope>NUCLEOTIDE SEQUENCE</scope>
    <source>
        <strain evidence="1">EC-137</strain>
    </source>
</reference>
<accession>A0ACB8QM44</accession>
<name>A0ACB8QM44_9AGAM</name>
<keyword evidence="2" id="KW-1185">Reference proteome</keyword>